<dbReference type="PANTHER" id="PTHR12378:SF80">
    <property type="entry name" value="IP06716P-RELATED"/>
    <property type="match status" value="1"/>
</dbReference>
<comment type="similarity">
    <text evidence="1">Belongs to the DeSI family.</text>
</comment>
<evidence type="ECO:0000256" key="3">
    <source>
        <dbReference type="ARBA" id="ARBA00022801"/>
    </source>
</evidence>
<evidence type="ECO:0000256" key="1">
    <source>
        <dbReference type="ARBA" id="ARBA00008140"/>
    </source>
</evidence>
<accession>A0A7S1RJG4</accession>
<feature type="domain" description="PPPDE" evidence="4">
    <location>
        <begin position="10"/>
        <end position="143"/>
    </location>
</feature>
<proteinExistence type="inferred from homology"/>
<sequence>MAPTEERPLTEVALCMYNLRGTWALNLATRLAGCGGAYHVGVEVYRLEWSYGWTSRGTGVYVGQVGQSWQGPLTERVPLGRTPFTADEVMEILQEMRAKWTGPGYHPLRKNCGHFSFEFARRLQVKEAPVWLNSLAGVGDKLVRSLGEFMRPLSTPLSAPSLAGVARSASLRSLEFSTDLLEPSDEDISTDKLGDDPRVERQWAWAVERMKLHAKEGGSL</sequence>
<reference evidence="5" key="1">
    <citation type="submission" date="2021-01" db="EMBL/GenBank/DDBJ databases">
        <authorList>
            <person name="Corre E."/>
            <person name="Pelletier E."/>
            <person name="Niang G."/>
            <person name="Scheremetjew M."/>
            <person name="Finn R."/>
            <person name="Kale V."/>
            <person name="Holt S."/>
            <person name="Cochrane G."/>
            <person name="Meng A."/>
            <person name="Brown T."/>
            <person name="Cohen L."/>
        </authorList>
    </citation>
    <scope>NUCLEOTIDE SEQUENCE</scope>
    <source>
        <strain evidence="5">OF101</strain>
    </source>
</reference>
<dbReference type="Gene3D" id="3.90.1720.30">
    <property type="entry name" value="PPPDE domains"/>
    <property type="match status" value="1"/>
</dbReference>
<dbReference type="GO" id="GO:0101005">
    <property type="term" value="F:deubiquitinase activity"/>
    <property type="evidence" value="ECO:0007669"/>
    <property type="project" value="TreeGrafter"/>
</dbReference>
<dbReference type="PROSITE" id="PS51858">
    <property type="entry name" value="PPPDE"/>
    <property type="match status" value="1"/>
</dbReference>
<dbReference type="GO" id="GO:0006508">
    <property type="term" value="P:proteolysis"/>
    <property type="evidence" value="ECO:0007669"/>
    <property type="project" value="UniProtKB-KW"/>
</dbReference>
<dbReference type="GO" id="GO:0016579">
    <property type="term" value="P:protein deubiquitination"/>
    <property type="evidence" value="ECO:0007669"/>
    <property type="project" value="TreeGrafter"/>
</dbReference>
<keyword evidence="2" id="KW-0645">Protease</keyword>
<dbReference type="InterPro" id="IPR008580">
    <property type="entry name" value="PPPDE_dom"/>
</dbReference>
<dbReference type="SMART" id="SM01179">
    <property type="entry name" value="DUF862"/>
    <property type="match status" value="1"/>
</dbReference>
<organism evidence="5">
    <name type="scientific">Alexandrium catenella</name>
    <name type="common">Red tide dinoflagellate</name>
    <name type="synonym">Gonyaulax catenella</name>
    <dbReference type="NCBI Taxonomy" id="2925"/>
    <lineage>
        <taxon>Eukaryota</taxon>
        <taxon>Sar</taxon>
        <taxon>Alveolata</taxon>
        <taxon>Dinophyceae</taxon>
        <taxon>Gonyaulacales</taxon>
        <taxon>Pyrocystaceae</taxon>
        <taxon>Alexandrium</taxon>
    </lineage>
</organism>
<name>A0A7S1RJG4_ALECA</name>
<evidence type="ECO:0000256" key="2">
    <source>
        <dbReference type="ARBA" id="ARBA00022670"/>
    </source>
</evidence>
<dbReference type="InterPro" id="IPR042266">
    <property type="entry name" value="PPPDE_sf"/>
</dbReference>
<evidence type="ECO:0000313" key="5">
    <source>
        <dbReference type="EMBL" id="CAD9167116.1"/>
    </source>
</evidence>
<gene>
    <name evidence="5" type="ORF">ACAT0790_LOCUS43884</name>
</gene>
<keyword evidence="3" id="KW-0378">Hydrolase</keyword>
<evidence type="ECO:0000259" key="4">
    <source>
        <dbReference type="PROSITE" id="PS51858"/>
    </source>
</evidence>
<dbReference type="EMBL" id="HBGE01073277">
    <property type="protein sequence ID" value="CAD9167116.1"/>
    <property type="molecule type" value="Transcribed_RNA"/>
</dbReference>
<protein>
    <recommendedName>
        <fullName evidence="4">PPPDE domain-containing protein</fullName>
    </recommendedName>
</protein>
<dbReference type="PANTHER" id="PTHR12378">
    <property type="entry name" value="DESUMOYLATING ISOPEPTIDASE"/>
    <property type="match status" value="1"/>
</dbReference>
<dbReference type="Pfam" id="PF05903">
    <property type="entry name" value="Peptidase_C97"/>
    <property type="match status" value="1"/>
</dbReference>
<dbReference type="AlphaFoldDB" id="A0A7S1RJG4"/>